<dbReference type="EMBL" id="KV440989">
    <property type="protein sequence ID" value="OAD70063.1"/>
    <property type="molecule type" value="Genomic_DNA"/>
</dbReference>
<accession>A0A162TV32</accession>
<dbReference type="VEuPathDB" id="FungiDB:PHYBLDRAFT_148630"/>
<dbReference type="GeneID" id="28993026"/>
<protein>
    <submittedName>
        <fullName evidence="1">Uncharacterized protein</fullName>
    </submittedName>
</protein>
<organism evidence="1 2">
    <name type="scientific">Phycomyces blakesleeanus (strain ATCC 8743b / DSM 1359 / FGSC 10004 / NBRC 33097 / NRRL 1555)</name>
    <dbReference type="NCBI Taxonomy" id="763407"/>
    <lineage>
        <taxon>Eukaryota</taxon>
        <taxon>Fungi</taxon>
        <taxon>Fungi incertae sedis</taxon>
        <taxon>Mucoromycota</taxon>
        <taxon>Mucoromycotina</taxon>
        <taxon>Mucoromycetes</taxon>
        <taxon>Mucorales</taxon>
        <taxon>Phycomycetaceae</taxon>
        <taxon>Phycomyces</taxon>
    </lineage>
</organism>
<reference evidence="2" key="1">
    <citation type="submission" date="2015-06" db="EMBL/GenBank/DDBJ databases">
        <title>Expansion of signal transduction pathways in fungi by whole-genome duplication.</title>
        <authorList>
            <consortium name="DOE Joint Genome Institute"/>
            <person name="Corrochano L.M."/>
            <person name="Kuo A."/>
            <person name="Marcet-Houben M."/>
            <person name="Polaino S."/>
            <person name="Salamov A."/>
            <person name="Villalobos J.M."/>
            <person name="Alvarez M.I."/>
            <person name="Avalos J."/>
            <person name="Benito E.P."/>
            <person name="Benoit I."/>
            <person name="Burger G."/>
            <person name="Camino L.P."/>
            <person name="Canovas D."/>
            <person name="Cerda-Olmedo E."/>
            <person name="Cheng J.-F."/>
            <person name="Dominguez A."/>
            <person name="Elias M."/>
            <person name="Eslava A.P."/>
            <person name="Glaser F."/>
            <person name="Grimwood J."/>
            <person name="Gutierrez G."/>
            <person name="Heitman J."/>
            <person name="Henrissat B."/>
            <person name="Iturriaga E.A."/>
            <person name="Lang B.F."/>
            <person name="Lavin J.L."/>
            <person name="Lee S."/>
            <person name="Li W."/>
            <person name="Lindquist E."/>
            <person name="Lopez-Garcia S."/>
            <person name="Luque E.M."/>
            <person name="Marcos A.T."/>
            <person name="Martin J."/>
            <person name="McCluskey K."/>
            <person name="Medina H.R."/>
            <person name="Miralles-Duran A."/>
            <person name="Miyazaki A."/>
            <person name="Munoz-Torres E."/>
            <person name="Oguiza J.A."/>
            <person name="Ohm R."/>
            <person name="Olmedo M."/>
            <person name="Orejas M."/>
            <person name="Ortiz-Castellanos L."/>
            <person name="Pisabarro A.G."/>
            <person name="Rodriguez-Romero J."/>
            <person name="Ruiz-Herrera J."/>
            <person name="Ruiz-Vazquez R."/>
            <person name="Sanz C."/>
            <person name="Schackwitz W."/>
            <person name="Schmutz J."/>
            <person name="Shahriari M."/>
            <person name="Shelest E."/>
            <person name="Silva-Franco F."/>
            <person name="Soanes D."/>
            <person name="Syed K."/>
            <person name="Tagua V.G."/>
            <person name="Talbot N.J."/>
            <person name="Thon M."/>
            <person name="De vries R.P."/>
            <person name="Wiebenga A."/>
            <person name="Yadav J.S."/>
            <person name="Braun E.L."/>
            <person name="Baker S."/>
            <person name="Garre V."/>
            <person name="Horwitz B."/>
            <person name="Torres-Martinez S."/>
            <person name="Idnurm A."/>
            <person name="Herrera-Estrella A."/>
            <person name="Gabaldon T."/>
            <person name="Grigoriev I.V."/>
        </authorList>
    </citation>
    <scope>NUCLEOTIDE SEQUENCE [LARGE SCALE GENOMIC DNA]</scope>
    <source>
        <strain evidence="2">NRRL 1555(-)</strain>
    </source>
</reference>
<evidence type="ECO:0000313" key="2">
    <source>
        <dbReference type="Proteomes" id="UP000077315"/>
    </source>
</evidence>
<dbReference type="AlphaFoldDB" id="A0A162TV32"/>
<name>A0A162TV32_PHYB8</name>
<keyword evidence="2" id="KW-1185">Reference proteome</keyword>
<sequence length="269" mass="29833">MSGNCHILPEITVGEKRIIASLAGMQANIKAVKRQLSDMGKNVGAIAATSSDNAVPASTVANPIPAPIVATILATASTEITAPPKADFAAEPSKANTKNKFIKGYMWDPNFWSDKPALGQTNENRSRWVTTVCFCISPNQELAKNVFDYLVPKFFGVGMREANLNKYVYMTYCSCKSEQNKDREARKKLNTVSRRHRHEKEHFRRCKAAYNKNKIAIDKKMAQDCSALLIRKAMSEADLSSNAHQLLKQIWLRTTDLAVPDAIASQLSQ</sequence>
<dbReference type="Proteomes" id="UP000077315">
    <property type="component" value="Unassembled WGS sequence"/>
</dbReference>
<proteinExistence type="predicted"/>
<dbReference type="RefSeq" id="XP_018288103.1">
    <property type="nucleotide sequence ID" value="XM_018432120.1"/>
</dbReference>
<evidence type="ECO:0000313" key="1">
    <source>
        <dbReference type="EMBL" id="OAD70063.1"/>
    </source>
</evidence>
<gene>
    <name evidence="1" type="ORF">PHYBLDRAFT_148630</name>
</gene>
<dbReference type="InParanoid" id="A0A162TV32"/>